<gene>
    <name evidence="4" type="ORF">FB460_0668</name>
</gene>
<dbReference type="AlphaFoldDB" id="A0A542ZRC8"/>
<keyword evidence="2 4" id="KW-0326">Glycosidase</keyword>
<dbReference type="GO" id="GO:0005975">
    <property type="term" value="P:carbohydrate metabolic process"/>
    <property type="evidence" value="ECO:0007669"/>
    <property type="project" value="InterPro"/>
</dbReference>
<name>A0A542ZRC8_9ACTN</name>
<feature type="domain" description="Glycosyl hydrolase family 13 catalytic" evidence="3">
    <location>
        <begin position="43"/>
        <end position="350"/>
    </location>
</feature>
<accession>A0A542ZRC8</accession>
<comment type="caution">
    <text evidence="4">The sequence shown here is derived from an EMBL/GenBank/DDBJ whole genome shotgun (WGS) entry which is preliminary data.</text>
</comment>
<dbReference type="RefSeq" id="WP_142092664.1">
    <property type="nucleotide sequence ID" value="NZ_BAAAMD010000001.1"/>
</dbReference>
<dbReference type="SUPFAM" id="SSF51445">
    <property type="entry name" value="(Trans)glycosidases"/>
    <property type="match status" value="1"/>
</dbReference>
<dbReference type="Gene3D" id="3.20.20.80">
    <property type="entry name" value="Glycosidases"/>
    <property type="match status" value="1"/>
</dbReference>
<dbReference type="OrthoDB" id="9802433at2"/>
<dbReference type="GO" id="GO:0016798">
    <property type="term" value="F:hydrolase activity, acting on glycosyl bonds"/>
    <property type="evidence" value="ECO:0007669"/>
    <property type="project" value="UniProtKB-KW"/>
</dbReference>
<proteinExistence type="predicted"/>
<sequence length="408" mass="45588">MSSVPSSTLVEHSIWWHVYPLGACGAPIRPGDDQAPGDWPLEHRLPRLEAWLDHVIELGCSGLLLGPVFASVAHGYDTLDHFRIDPRLGDDSDWDHFVEACHSRGLTILLDGVFNHVSTHHAWVSGDGPIKRIDGAPVPWEGHGELSELDHRDERTAGFVVDVMRHWLDRGAAGWRLDVAYAVPAEFWRTVLERVRETHPDALFLGEVIHGDYPQIAHDATLDSVTQYELWKAIWSSLADHNFFELAHALERHDEFSQRMATQTFVGNHDVTRIATKVGDAGAALAAVVLFTVPGMPSIYYGDEQAFRGEKTDTISGDDAVRPPLPATPAEMLPTGDWLEDIHKALIGLRRRHPWLTRGRLQVDNITNTSLDYHVHTGGHRLDVHLDLESTPHAMLRFNDGETWQGVG</sequence>
<evidence type="ECO:0000256" key="2">
    <source>
        <dbReference type="ARBA" id="ARBA00023295"/>
    </source>
</evidence>
<dbReference type="InterPro" id="IPR006047">
    <property type="entry name" value="GH13_cat_dom"/>
</dbReference>
<evidence type="ECO:0000259" key="3">
    <source>
        <dbReference type="SMART" id="SM00642"/>
    </source>
</evidence>
<reference evidence="4 5" key="1">
    <citation type="submission" date="2019-06" db="EMBL/GenBank/DDBJ databases">
        <title>Sequencing the genomes of 1000 actinobacteria strains.</title>
        <authorList>
            <person name="Klenk H.-P."/>
        </authorList>
    </citation>
    <scope>NUCLEOTIDE SEQUENCE [LARGE SCALE GENOMIC DNA]</scope>
    <source>
        <strain evidence="4 5">DSM 8251</strain>
    </source>
</reference>
<evidence type="ECO:0000256" key="1">
    <source>
        <dbReference type="ARBA" id="ARBA00022801"/>
    </source>
</evidence>
<dbReference type="EMBL" id="VFOR01000001">
    <property type="protein sequence ID" value="TQL62877.1"/>
    <property type="molecule type" value="Genomic_DNA"/>
</dbReference>
<dbReference type="PANTHER" id="PTHR10357">
    <property type="entry name" value="ALPHA-AMYLASE FAMILY MEMBER"/>
    <property type="match status" value="1"/>
</dbReference>
<protein>
    <submittedName>
        <fullName evidence="4">Glycosidase</fullName>
    </submittedName>
</protein>
<keyword evidence="1" id="KW-0378">Hydrolase</keyword>
<dbReference type="InterPro" id="IPR017853">
    <property type="entry name" value="GH"/>
</dbReference>
<dbReference type="Proteomes" id="UP000316196">
    <property type="component" value="Unassembled WGS sequence"/>
</dbReference>
<organism evidence="4 5">
    <name type="scientific">Propioniferax innocua</name>
    <dbReference type="NCBI Taxonomy" id="1753"/>
    <lineage>
        <taxon>Bacteria</taxon>
        <taxon>Bacillati</taxon>
        <taxon>Actinomycetota</taxon>
        <taxon>Actinomycetes</taxon>
        <taxon>Propionibacteriales</taxon>
        <taxon>Propionibacteriaceae</taxon>
        <taxon>Propioniferax</taxon>
    </lineage>
</organism>
<dbReference type="CDD" id="cd11354">
    <property type="entry name" value="AmyAc_bac_CMD_like"/>
    <property type="match status" value="1"/>
</dbReference>
<dbReference type="PANTHER" id="PTHR10357:SF210">
    <property type="entry name" value="MALTODEXTRIN GLUCOSIDASE"/>
    <property type="match status" value="1"/>
</dbReference>
<evidence type="ECO:0000313" key="4">
    <source>
        <dbReference type="EMBL" id="TQL62877.1"/>
    </source>
</evidence>
<keyword evidence="5" id="KW-1185">Reference proteome</keyword>
<dbReference type="SMART" id="SM00642">
    <property type="entry name" value="Aamy"/>
    <property type="match status" value="1"/>
</dbReference>
<dbReference type="Pfam" id="PF00128">
    <property type="entry name" value="Alpha-amylase"/>
    <property type="match status" value="2"/>
</dbReference>
<evidence type="ECO:0000313" key="5">
    <source>
        <dbReference type="Proteomes" id="UP000316196"/>
    </source>
</evidence>